<organism evidence="17 18">
    <name type="scientific">Aquella oligotrophica</name>
    <dbReference type="NCBI Taxonomy" id="2067065"/>
    <lineage>
        <taxon>Bacteria</taxon>
        <taxon>Pseudomonadati</taxon>
        <taxon>Pseudomonadota</taxon>
        <taxon>Betaproteobacteria</taxon>
        <taxon>Neisseriales</taxon>
        <taxon>Neisseriaceae</taxon>
        <taxon>Aquella</taxon>
    </lineage>
</organism>
<comment type="domain">
    <text evidence="13">The J domain is necessary and sufficient to stimulate DnaK ATPase activity. Zinc center 1 plays an important role in the autonomous, DnaK-independent chaperone activity of DnaJ. Zinc center 2 is essential for interaction with DnaK and for DnaJ activity.</text>
</comment>
<evidence type="ECO:0000256" key="9">
    <source>
        <dbReference type="ARBA" id="ARBA00023016"/>
    </source>
</evidence>
<evidence type="ECO:0000256" key="10">
    <source>
        <dbReference type="ARBA" id="ARBA00023186"/>
    </source>
</evidence>
<evidence type="ECO:0000256" key="14">
    <source>
        <dbReference type="PROSITE-ProRule" id="PRU00546"/>
    </source>
</evidence>
<comment type="subcellular location">
    <subcellularLocation>
        <location evidence="1 13">Cytoplasm</location>
    </subcellularLocation>
</comment>
<dbReference type="Pfam" id="PF01556">
    <property type="entry name" value="DnaJ_C"/>
    <property type="match status" value="1"/>
</dbReference>
<evidence type="ECO:0000259" key="15">
    <source>
        <dbReference type="PROSITE" id="PS50076"/>
    </source>
</evidence>
<dbReference type="GO" id="GO:0006260">
    <property type="term" value="P:DNA replication"/>
    <property type="evidence" value="ECO:0007669"/>
    <property type="project" value="UniProtKB-KW"/>
</dbReference>
<keyword evidence="4 13" id="KW-0235">DNA replication</keyword>
<dbReference type="RefSeq" id="WP_102951251.1">
    <property type="nucleotide sequence ID" value="NZ_CP024847.1"/>
</dbReference>
<keyword evidence="7 13" id="KW-0863">Zinc-finger</keyword>
<dbReference type="PROSITE" id="PS50076">
    <property type="entry name" value="DNAJ_2"/>
    <property type="match status" value="1"/>
</dbReference>
<evidence type="ECO:0000256" key="8">
    <source>
        <dbReference type="ARBA" id="ARBA00022833"/>
    </source>
</evidence>
<feature type="repeat" description="CXXCXGXG motif" evidence="13">
    <location>
        <begin position="210"/>
        <end position="217"/>
    </location>
</feature>
<dbReference type="PANTHER" id="PTHR43096">
    <property type="entry name" value="DNAJ HOMOLOG 1, MITOCHONDRIAL-RELATED"/>
    <property type="match status" value="1"/>
</dbReference>
<accession>A0A2I7N6W2</accession>
<dbReference type="Gene3D" id="2.60.260.20">
    <property type="entry name" value="Urease metallochaperone UreE, N-terminal domain"/>
    <property type="match status" value="2"/>
</dbReference>
<keyword evidence="5 13" id="KW-0479">Metal-binding</keyword>
<feature type="repeat" description="CXXCXGXG motif" evidence="13">
    <location>
        <begin position="196"/>
        <end position="203"/>
    </location>
</feature>
<feature type="binding site" evidence="13">
    <location>
        <position position="177"/>
    </location>
    <ligand>
        <name>Zn(2+)</name>
        <dbReference type="ChEBI" id="CHEBI:29105"/>
        <label>2</label>
    </ligand>
</feature>
<dbReference type="CDD" id="cd10719">
    <property type="entry name" value="DnaJ_zf"/>
    <property type="match status" value="1"/>
</dbReference>
<dbReference type="SUPFAM" id="SSF46565">
    <property type="entry name" value="Chaperone J-domain"/>
    <property type="match status" value="1"/>
</dbReference>
<dbReference type="Pfam" id="PF00684">
    <property type="entry name" value="DnaJ_CXXCXGXG"/>
    <property type="match status" value="1"/>
</dbReference>
<feature type="domain" description="J" evidence="15">
    <location>
        <begin position="5"/>
        <end position="75"/>
    </location>
</feature>
<dbReference type="PANTHER" id="PTHR43096:SF48">
    <property type="entry name" value="CHAPERONE PROTEIN DNAJ"/>
    <property type="match status" value="1"/>
</dbReference>
<dbReference type="InterPro" id="IPR018253">
    <property type="entry name" value="DnaJ_domain_CS"/>
</dbReference>
<evidence type="ECO:0000256" key="3">
    <source>
        <dbReference type="ARBA" id="ARBA00022490"/>
    </source>
</evidence>
<keyword evidence="6 13" id="KW-0677">Repeat</keyword>
<dbReference type="PROSITE" id="PS00636">
    <property type="entry name" value="DNAJ_1"/>
    <property type="match status" value="1"/>
</dbReference>
<dbReference type="SUPFAM" id="SSF57938">
    <property type="entry name" value="DnaJ/Hsp40 cysteine-rich domain"/>
    <property type="match status" value="1"/>
</dbReference>
<dbReference type="InterPro" id="IPR001305">
    <property type="entry name" value="HSP_DnaJ_Cys-rich_dom"/>
</dbReference>
<dbReference type="SMART" id="SM00271">
    <property type="entry name" value="DnaJ"/>
    <property type="match status" value="1"/>
</dbReference>
<dbReference type="Pfam" id="PF00226">
    <property type="entry name" value="DnaJ"/>
    <property type="match status" value="1"/>
</dbReference>
<evidence type="ECO:0000256" key="2">
    <source>
        <dbReference type="ARBA" id="ARBA00011738"/>
    </source>
</evidence>
<dbReference type="InterPro" id="IPR036410">
    <property type="entry name" value="HSP_DnaJ_Cys-rich_dom_sf"/>
</dbReference>
<dbReference type="InterPro" id="IPR001623">
    <property type="entry name" value="DnaJ_domain"/>
</dbReference>
<dbReference type="GO" id="GO:0031072">
    <property type="term" value="F:heat shock protein binding"/>
    <property type="evidence" value="ECO:0007669"/>
    <property type="project" value="InterPro"/>
</dbReference>
<dbReference type="HAMAP" id="MF_01152">
    <property type="entry name" value="DnaJ"/>
    <property type="match status" value="1"/>
</dbReference>
<keyword evidence="18" id="KW-1185">Reference proteome</keyword>
<dbReference type="Proteomes" id="UP000236655">
    <property type="component" value="Chromosome"/>
</dbReference>
<evidence type="ECO:0000256" key="4">
    <source>
        <dbReference type="ARBA" id="ARBA00022705"/>
    </source>
</evidence>
<feature type="zinc finger region" description="CR-type" evidence="14">
    <location>
        <begin position="144"/>
        <end position="222"/>
    </location>
</feature>
<feature type="repeat" description="CXXCXGXG motif" evidence="13">
    <location>
        <begin position="157"/>
        <end position="164"/>
    </location>
</feature>
<gene>
    <name evidence="13 17" type="primary">dnaJ</name>
    <name evidence="17" type="ORF">CUN60_06475</name>
</gene>
<dbReference type="Gene3D" id="1.10.287.110">
    <property type="entry name" value="DnaJ domain"/>
    <property type="match status" value="1"/>
</dbReference>
<evidence type="ECO:0000256" key="13">
    <source>
        <dbReference type="HAMAP-Rule" id="MF_01152"/>
    </source>
</evidence>
<dbReference type="GO" id="GO:0005737">
    <property type="term" value="C:cytoplasm"/>
    <property type="evidence" value="ECO:0007669"/>
    <property type="project" value="UniProtKB-SubCell"/>
</dbReference>
<dbReference type="KEGG" id="nba:CUN60_06475"/>
<comment type="similarity">
    <text evidence="11 13">Belongs to the DnaJ family.</text>
</comment>
<dbReference type="NCBIfam" id="NF008035">
    <property type="entry name" value="PRK10767.1"/>
    <property type="match status" value="1"/>
</dbReference>
<feature type="binding site" evidence="13">
    <location>
        <position position="157"/>
    </location>
    <ligand>
        <name>Zn(2+)</name>
        <dbReference type="ChEBI" id="CHEBI:29105"/>
        <label>1</label>
    </ligand>
</feature>
<protein>
    <recommendedName>
        <fullName evidence="12 13">Chaperone protein DnaJ</fullName>
    </recommendedName>
</protein>
<evidence type="ECO:0000256" key="7">
    <source>
        <dbReference type="ARBA" id="ARBA00022771"/>
    </source>
</evidence>
<keyword evidence="8 13" id="KW-0862">Zinc</keyword>
<dbReference type="FunFam" id="2.10.230.10:FF:000002">
    <property type="entry name" value="Molecular chaperone DnaJ"/>
    <property type="match status" value="1"/>
</dbReference>
<feature type="binding site" evidence="13">
    <location>
        <position position="210"/>
    </location>
    <ligand>
        <name>Zn(2+)</name>
        <dbReference type="ChEBI" id="CHEBI:29105"/>
        <label>1</label>
    </ligand>
</feature>
<dbReference type="FunFam" id="2.60.260.20:FF:000004">
    <property type="entry name" value="Molecular chaperone DnaJ"/>
    <property type="match status" value="1"/>
</dbReference>
<proteinExistence type="inferred from homology"/>
<keyword evidence="10 13" id="KW-0143">Chaperone</keyword>
<comment type="cofactor">
    <cofactor evidence="13">
        <name>Zn(2+)</name>
        <dbReference type="ChEBI" id="CHEBI:29105"/>
    </cofactor>
    <text evidence="13">Binds 2 Zn(2+) ions per monomer.</text>
</comment>
<keyword evidence="3 13" id="KW-0963">Cytoplasm</keyword>
<dbReference type="OrthoDB" id="9779889at2"/>
<reference evidence="18" key="1">
    <citation type="submission" date="2017-11" db="EMBL/GenBank/DDBJ databases">
        <authorList>
            <person name="Chan K.G."/>
            <person name="Lee L.S."/>
        </authorList>
    </citation>
    <scope>NUCLEOTIDE SEQUENCE [LARGE SCALE GENOMIC DNA]</scope>
    <source>
        <strain evidence="18">DSM 100970</strain>
    </source>
</reference>
<evidence type="ECO:0000313" key="18">
    <source>
        <dbReference type="Proteomes" id="UP000236655"/>
    </source>
</evidence>
<evidence type="ECO:0000256" key="12">
    <source>
        <dbReference type="ARBA" id="ARBA00067609"/>
    </source>
</evidence>
<feature type="domain" description="CR-type" evidence="16">
    <location>
        <begin position="144"/>
        <end position="222"/>
    </location>
</feature>
<evidence type="ECO:0000256" key="1">
    <source>
        <dbReference type="ARBA" id="ARBA00004496"/>
    </source>
</evidence>
<sequence length="387" mass="41826">MSKRDYYEVLGVAKGASDDEIKKAYRKLAMKFHPDRVSTLPDKEKKEAEDKFKELQEAYAVLSDGQKRQMYDQFGHAGVGGNSAGGGGFEGFTGGAGFEDIFDVFGDIFGGGGRRGGGRNPNGAMRGSDLEYNIQITLEESAIGVEKEIKFPRTEKCGTCDGKGTKKPEDVVTCKTCNGVGQVRFAQGFFSVQQTCPDCHGRGKTIKSPCTDCRGSGLIKENRKVKVTIPAGVENGSTLRLTGEGEAGLNGGPNGDLYVHVTVKQHKVFTRQGKDLHCEIPITFIVASLGGEVDVPTLDGKTVKLKIPEGTQTNQVLRIREKGIKGLRSVLIGDLYCHIYVETPVKLTDTQKDLLKQFGESSSGANSPHHPKSASFFDKVKGFFAGE</sequence>
<feature type="binding site" evidence="13">
    <location>
        <position position="196"/>
    </location>
    <ligand>
        <name>Zn(2+)</name>
        <dbReference type="ChEBI" id="CHEBI:29105"/>
        <label>2</label>
    </ligand>
</feature>
<evidence type="ECO:0000256" key="11">
    <source>
        <dbReference type="ARBA" id="ARBA00061004"/>
    </source>
</evidence>
<dbReference type="InterPro" id="IPR012724">
    <property type="entry name" value="DnaJ"/>
</dbReference>
<dbReference type="GO" id="GO:0009408">
    <property type="term" value="P:response to heat"/>
    <property type="evidence" value="ECO:0007669"/>
    <property type="project" value="InterPro"/>
</dbReference>
<dbReference type="CDD" id="cd06257">
    <property type="entry name" value="DnaJ"/>
    <property type="match status" value="1"/>
</dbReference>
<dbReference type="AlphaFoldDB" id="A0A2I7N6W2"/>
<evidence type="ECO:0000256" key="6">
    <source>
        <dbReference type="ARBA" id="ARBA00022737"/>
    </source>
</evidence>
<evidence type="ECO:0000259" key="16">
    <source>
        <dbReference type="PROSITE" id="PS51188"/>
    </source>
</evidence>
<name>A0A2I7N6W2_9NEIS</name>
<dbReference type="PROSITE" id="PS51188">
    <property type="entry name" value="ZF_CR"/>
    <property type="match status" value="1"/>
</dbReference>
<evidence type="ECO:0000313" key="17">
    <source>
        <dbReference type="EMBL" id="AUR51955.1"/>
    </source>
</evidence>
<dbReference type="GO" id="GO:0008270">
    <property type="term" value="F:zinc ion binding"/>
    <property type="evidence" value="ECO:0007669"/>
    <property type="project" value="UniProtKB-UniRule"/>
</dbReference>
<keyword evidence="9 13" id="KW-0346">Stress response</keyword>
<comment type="function">
    <text evidence="13">Participates actively in the response to hyperosmotic and heat shock by preventing the aggregation of stress-denatured proteins and by disaggregating proteins, also in an autonomous, DnaK-independent fashion. Unfolded proteins bind initially to DnaJ; upon interaction with the DnaJ-bound protein, DnaK hydrolyzes its bound ATP, resulting in the formation of a stable complex. GrpE releases ADP from DnaK; ATP binding to DnaK triggers the release of the substrate protein, thus completing the reaction cycle. Several rounds of ATP-dependent interactions between DnaJ, DnaK and GrpE are required for fully efficient folding. Also involved, together with DnaK and GrpE, in the DNA replication of plasmids through activation of initiation proteins.</text>
</comment>
<dbReference type="InterPro" id="IPR008971">
    <property type="entry name" value="HSP40/DnaJ_pept-bd"/>
</dbReference>
<dbReference type="InterPro" id="IPR036869">
    <property type="entry name" value="J_dom_sf"/>
</dbReference>
<dbReference type="Gene3D" id="2.10.230.10">
    <property type="entry name" value="Heat shock protein DnaJ, cysteine-rich domain"/>
    <property type="match status" value="1"/>
</dbReference>
<comment type="subunit">
    <text evidence="2 13">Homodimer.</text>
</comment>
<evidence type="ECO:0000256" key="5">
    <source>
        <dbReference type="ARBA" id="ARBA00022723"/>
    </source>
</evidence>
<dbReference type="NCBIfam" id="TIGR02349">
    <property type="entry name" value="DnaJ_bact"/>
    <property type="match status" value="1"/>
</dbReference>
<dbReference type="SUPFAM" id="SSF49493">
    <property type="entry name" value="HSP40/DnaJ peptide-binding domain"/>
    <property type="match status" value="2"/>
</dbReference>
<dbReference type="GO" id="GO:0051082">
    <property type="term" value="F:unfolded protein binding"/>
    <property type="evidence" value="ECO:0007669"/>
    <property type="project" value="UniProtKB-UniRule"/>
</dbReference>
<dbReference type="CDD" id="cd10747">
    <property type="entry name" value="DnaJ_C"/>
    <property type="match status" value="1"/>
</dbReference>
<feature type="binding site" evidence="13">
    <location>
        <position position="174"/>
    </location>
    <ligand>
        <name>Zn(2+)</name>
        <dbReference type="ChEBI" id="CHEBI:29105"/>
        <label>2</label>
    </ligand>
</feature>
<dbReference type="EMBL" id="CP024847">
    <property type="protein sequence ID" value="AUR51955.1"/>
    <property type="molecule type" value="Genomic_DNA"/>
</dbReference>
<feature type="repeat" description="CXXCXGXG motif" evidence="13">
    <location>
        <begin position="174"/>
        <end position="181"/>
    </location>
</feature>
<feature type="binding site" evidence="13">
    <location>
        <position position="213"/>
    </location>
    <ligand>
        <name>Zn(2+)</name>
        <dbReference type="ChEBI" id="CHEBI:29105"/>
        <label>1</label>
    </ligand>
</feature>
<dbReference type="FunFam" id="1.10.287.110:FF:000031">
    <property type="entry name" value="Molecular chaperone DnaJ"/>
    <property type="match status" value="1"/>
</dbReference>
<dbReference type="PRINTS" id="PR00625">
    <property type="entry name" value="JDOMAIN"/>
</dbReference>
<feature type="binding site" evidence="13">
    <location>
        <position position="160"/>
    </location>
    <ligand>
        <name>Zn(2+)</name>
        <dbReference type="ChEBI" id="CHEBI:29105"/>
        <label>1</label>
    </ligand>
</feature>
<dbReference type="GO" id="GO:0042026">
    <property type="term" value="P:protein refolding"/>
    <property type="evidence" value="ECO:0007669"/>
    <property type="project" value="TreeGrafter"/>
</dbReference>
<feature type="binding site" evidence="13">
    <location>
        <position position="199"/>
    </location>
    <ligand>
        <name>Zn(2+)</name>
        <dbReference type="ChEBI" id="CHEBI:29105"/>
        <label>2</label>
    </ligand>
</feature>
<dbReference type="InterPro" id="IPR002939">
    <property type="entry name" value="DnaJ_C"/>
</dbReference>
<dbReference type="GO" id="GO:0005524">
    <property type="term" value="F:ATP binding"/>
    <property type="evidence" value="ECO:0007669"/>
    <property type="project" value="InterPro"/>
</dbReference>